<evidence type="ECO:0000256" key="2">
    <source>
        <dbReference type="ARBA" id="ARBA00022692"/>
    </source>
</evidence>
<evidence type="ECO:0000256" key="1">
    <source>
        <dbReference type="ARBA" id="ARBA00004141"/>
    </source>
</evidence>
<dbReference type="EMBL" id="BATC01000084">
    <property type="protein sequence ID" value="GAD60542.1"/>
    <property type="molecule type" value="Genomic_DNA"/>
</dbReference>
<dbReference type="GO" id="GO:0016020">
    <property type="term" value="C:membrane"/>
    <property type="evidence" value="ECO:0007669"/>
    <property type="project" value="UniProtKB-SubCell"/>
</dbReference>
<keyword evidence="8" id="KW-1185">Reference proteome</keyword>
<accession>A0A8E0NDS5</accession>
<sequence>MLAPWFEGERLPGEVQLDSAVILNRADGAPSAVVWSRRATDDTVEDAVRAALVEVNRREALTGAGLADTVVDDVQRFRPQVQMFSPASVSGGEVSLRDRLPGIIGLALGFLLWSLVVTGASMLMNSVMEEKANKVMEVLMSSASSAEILAGKVLGVAALTGTVLLAWGAMGAAGFAALIPEIGADVAAVLMKDGLLLYLFAYLAGGYLMYAVMFAAIGAFCETPREAQTLIGPIMMILIVPLLVMQMAMRNPDAMLVKVLSWVPLFTPFLMSARAPSGPPLVEIIGTMAGMLVTVVVITWLAGRAFRAGALSGVKLEWKSLGRVLKREG</sequence>
<protein>
    <recommendedName>
        <fullName evidence="6">ABC-2 type transporter transmembrane domain-containing protein</fullName>
    </recommendedName>
</protein>
<proteinExistence type="predicted"/>
<organism evidence="7 8">
    <name type="scientific">Brevundimonas abyssalis TAR-001</name>
    <dbReference type="NCBI Taxonomy" id="1391729"/>
    <lineage>
        <taxon>Bacteria</taxon>
        <taxon>Pseudomonadati</taxon>
        <taxon>Pseudomonadota</taxon>
        <taxon>Alphaproteobacteria</taxon>
        <taxon>Caulobacterales</taxon>
        <taxon>Caulobacteraceae</taxon>
        <taxon>Brevundimonas</taxon>
    </lineage>
</organism>
<evidence type="ECO:0000256" key="5">
    <source>
        <dbReference type="SAM" id="Phobius"/>
    </source>
</evidence>
<comment type="caution">
    <text evidence="7">The sequence shown here is derived from an EMBL/GenBank/DDBJ whole genome shotgun (WGS) entry which is preliminary data.</text>
</comment>
<feature type="transmembrane region" description="Helical" evidence="5">
    <location>
        <begin position="230"/>
        <end position="248"/>
    </location>
</feature>
<keyword evidence="3 5" id="KW-1133">Transmembrane helix</keyword>
<dbReference type="InterPro" id="IPR013525">
    <property type="entry name" value="ABC2_TM"/>
</dbReference>
<evidence type="ECO:0000313" key="8">
    <source>
        <dbReference type="Proteomes" id="UP000016569"/>
    </source>
</evidence>
<reference evidence="8" key="1">
    <citation type="journal article" date="2013" name="Genome Announc.">
        <title>Draft Genome Sequence of the Dimorphic Prosthecate Bacterium Brevundimonas abyssalis TAR-001T.</title>
        <authorList>
            <person name="Tsubouchi T."/>
            <person name="Nishi S."/>
            <person name="Usui K."/>
            <person name="Shimane Y."/>
            <person name="Takaki Y."/>
            <person name="Maruyama T."/>
            <person name="Hatada Y."/>
        </authorList>
    </citation>
    <scope>NUCLEOTIDE SEQUENCE [LARGE SCALE GENOMIC DNA]</scope>
    <source>
        <strain evidence="8">TAR-001</strain>
    </source>
</reference>
<feature type="transmembrane region" description="Helical" evidence="5">
    <location>
        <begin position="281"/>
        <end position="302"/>
    </location>
</feature>
<keyword evidence="4 5" id="KW-0472">Membrane</keyword>
<feature type="transmembrane region" description="Helical" evidence="5">
    <location>
        <begin position="195"/>
        <end position="218"/>
    </location>
</feature>
<dbReference type="PANTHER" id="PTHR43471">
    <property type="entry name" value="ABC TRANSPORTER PERMEASE"/>
    <property type="match status" value="1"/>
</dbReference>
<name>A0A8E0NDS5_9CAUL</name>
<gene>
    <name evidence="7" type="ORF">MBEBAB_2792</name>
</gene>
<feature type="domain" description="ABC-2 type transporter transmembrane" evidence="6">
    <location>
        <begin position="86"/>
        <end position="302"/>
    </location>
</feature>
<dbReference type="PANTHER" id="PTHR43471:SF3">
    <property type="entry name" value="ABC TRANSPORTER PERMEASE PROTEIN NATB"/>
    <property type="match status" value="1"/>
</dbReference>
<dbReference type="RefSeq" id="WP_021698636.1">
    <property type="nucleotide sequence ID" value="NZ_BATC01000084.1"/>
</dbReference>
<evidence type="ECO:0000256" key="4">
    <source>
        <dbReference type="ARBA" id="ARBA00023136"/>
    </source>
</evidence>
<evidence type="ECO:0000259" key="6">
    <source>
        <dbReference type="Pfam" id="PF12698"/>
    </source>
</evidence>
<dbReference type="GO" id="GO:0140359">
    <property type="term" value="F:ABC-type transporter activity"/>
    <property type="evidence" value="ECO:0007669"/>
    <property type="project" value="InterPro"/>
</dbReference>
<dbReference type="AlphaFoldDB" id="A0A8E0NDS5"/>
<dbReference type="Pfam" id="PF12698">
    <property type="entry name" value="ABC2_membrane_3"/>
    <property type="match status" value="1"/>
</dbReference>
<comment type="subcellular location">
    <subcellularLocation>
        <location evidence="1">Membrane</location>
        <topology evidence="1">Multi-pass membrane protein</topology>
    </subcellularLocation>
</comment>
<keyword evidence="2 5" id="KW-0812">Transmembrane</keyword>
<dbReference type="Proteomes" id="UP000016569">
    <property type="component" value="Unassembled WGS sequence"/>
</dbReference>
<evidence type="ECO:0000313" key="7">
    <source>
        <dbReference type="EMBL" id="GAD60542.1"/>
    </source>
</evidence>
<feature type="transmembrane region" description="Helical" evidence="5">
    <location>
        <begin position="103"/>
        <end position="123"/>
    </location>
</feature>
<evidence type="ECO:0000256" key="3">
    <source>
        <dbReference type="ARBA" id="ARBA00022989"/>
    </source>
</evidence>